<feature type="compositionally biased region" description="Low complexity" evidence="1">
    <location>
        <begin position="70"/>
        <end position="80"/>
    </location>
</feature>
<accession>A0A0F9C248</accession>
<protein>
    <submittedName>
        <fullName evidence="2">Uncharacterized protein</fullName>
    </submittedName>
</protein>
<comment type="caution">
    <text evidence="2">The sequence shown here is derived from an EMBL/GenBank/DDBJ whole genome shotgun (WGS) entry which is preliminary data.</text>
</comment>
<feature type="region of interest" description="Disordered" evidence="1">
    <location>
        <begin position="42"/>
        <end position="101"/>
    </location>
</feature>
<feature type="compositionally biased region" description="Basic and acidic residues" evidence="1">
    <location>
        <begin position="166"/>
        <end position="179"/>
    </location>
</feature>
<proteinExistence type="predicted"/>
<evidence type="ECO:0000256" key="1">
    <source>
        <dbReference type="SAM" id="MobiDB-lite"/>
    </source>
</evidence>
<dbReference type="EMBL" id="LAZR01035181">
    <property type="protein sequence ID" value="KKL28204.1"/>
    <property type="molecule type" value="Genomic_DNA"/>
</dbReference>
<dbReference type="AlphaFoldDB" id="A0A0F9C248"/>
<reference evidence="2" key="1">
    <citation type="journal article" date="2015" name="Nature">
        <title>Complex archaea that bridge the gap between prokaryotes and eukaryotes.</title>
        <authorList>
            <person name="Spang A."/>
            <person name="Saw J.H."/>
            <person name="Jorgensen S.L."/>
            <person name="Zaremba-Niedzwiedzka K."/>
            <person name="Martijn J."/>
            <person name="Lind A.E."/>
            <person name="van Eijk R."/>
            <person name="Schleper C."/>
            <person name="Guy L."/>
            <person name="Ettema T.J."/>
        </authorList>
    </citation>
    <scope>NUCLEOTIDE SEQUENCE</scope>
</reference>
<feature type="compositionally biased region" description="Polar residues" evidence="1">
    <location>
        <begin position="275"/>
        <end position="302"/>
    </location>
</feature>
<sequence>MAKPQGIFSPAYKARQIAKTKASRARVAKAVQQQEIGRINAQQRVKPQQASRSSFADEYGILGSETSGTSQAARQAIAQSAEERAFSERQSSADRAYRTQAATTAFERQKELLEPQYTPLPQEAIGGVERLVEEYNKAFGEAKGANEARYQQLLGITDETTGQRAADIRSRSLEERSDLEQGLARTGLSNTTVSPTLTAGSRRREESSLNRLADQMQGTKLGIIERREDQYPDLSALQSSLSYLGEGYGGAGISTLFSALGGINQGTSVDPIPGNFQTTPPGGQAAPSQTQAQILPASSGQKPQRYLGSGVYG</sequence>
<feature type="compositionally biased region" description="Polar residues" evidence="1">
    <location>
        <begin position="187"/>
        <end position="199"/>
    </location>
</feature>
<name>A0A0F9C248_9ZZZZ</name>
<evidence type="ECO:0000313" key="2">
    <source>
        <dbReference type="EMBL" id="KKL28204.1"/>
    </source>
</evidence>
<feature type="region of interest" description="Disordered" evidence="1">
    <location>
        <begin position="270"/>
        <end position="313"/>
    </location>
</feature>
<feature type="compositionally biased region" description="Polar residues" evidence="1">
    <location>
        <begin position="42"/>
        <end position="54"/>
    </location>
</feature>
<gene>
    <name evidence="2" type="ORF">LCGC14_2377490</name>
</gene>
<organism evidence="2">
    <name type="scientific">marine sediment metagenome</name>
    <dbReference type="NCBI Taxonomy" id="412755"/>
    <lineage>
        <taxon>unclassified sequences</taxon>
        <taxon>metagenomes</taxon>
        <taxon>ecological metagenomes</taxon>
    </lineage>
</organism>
<feature type="compositionally biased region" description="Basic and acidic residues" evidence="1">
    <location>
        <begin position="81"/>
        <end position="97"/>
    </location>
</feature>
<feature type="region of interest" description="Disordered" evidence="1">
    <location>
        <begin position="161"/>
        <end position="210"/>
    </location>
</feature>